<evidence type="ECO:0000256" key="1">
    <source>
        <dbReference type="ARBA" id="ARBA00004141"/>
    </source>
</evidence>
<feature type="transmembrane region" description="Helical" evidence="6">
    <location>
        <begin position="24"/>
        <end position="44"/>
    </location>
</feature>
<reference evidence="7" key="1">
    <citation type="submission" date="2020-07" db="EMBL/GenBank/DDBJ databases">
        <authorList>
            <person name="Nieuwenhuis M."/>
            <person name="Van De Peppel L.J.J."/>
        </authorList>
    </citation>
    <scope>NUCLEOTIDE SEQUENCE</scope>
    <source>
        <strain evidence="7">AP01</strain>
        <tissue evidence="7">Mycelium</tissue>
    </source>
</reference>
<dbReference type="OrthoDB" id="28755at2759"/>
<protein>
    <submittedName>
        <fullName evidence="7">Uncharacterized protein</fullName>
    </submittedName>
</protein>
<dbReference type="Proteomes" id="UP000775547">
    <property type="component" value="Unassembled WGS sequence"/>
</dbReference>
<comment type="subcellular location">
    <subcellularLocation>
        <location evidence="1">Membrane</location>
        <topology evidence="1">Multi-pass membrane protein</topology>
    </subcellularLocation>
</comment>
<keyword evidence="4 6" id="KW-1133">Transmembrane helix</keyword>
<dbReference type="AlphaFoldDB" id="A0A9P7KHM7"/>
<name>A0A9P7KHM7_9AGAR</name>
<dbReference type="EMBL" id="JABCKV010000001">
    <property type="protein sequence ID" value="KAG5648945.1"/>
    <property type="molecule type" value="Genomic_DNA"/>
</dbReference>
<feature type="transmembrane region" description="Helical" evidence="6">
    <location>
        <begin position="267"/>
        <end position="286"/>
    </location>
</feature>
<evidence type="ECO:0000313" key="7">
    <source>
        <dbReference type="EMBL" id="KAG5648945.1"/>
    </source>
</evidence>
<dbReference type="PANTHER" id="PTHR19432:SF35">
    <property type="entry name" value="SOLUTE CARRIER FAMILY 45 MEMBER 3 ISOFORM X1"/>
    <property type="match status" value="1"/>
</dbReference>
<evidence type="ECO:0000256" key="6">
    <source>
        <dbReference type="SAM" id="Phobius"/>
    </source>
</evidence>
<dbReference type="GO" id="GO:0005886">
    <property type="term" value="C:plasma membrane"/>
    <property type="evidence" value="ECO:0007669"/>
    <property type="project" value="TreeGrafter"/>
</dbReference>
<evidence type="ECO:0000313" key="8">
    <source>
        <dbReference type="Proteomes" id="UP000775547"/>
    </source>
</evidence>
<evidence type="ECO:0000256" key="4">
    <source>
        <dbReference type="ARBA" id="ARBA00022989"/>
    </source>
</evidence>
<accession>A0A9P7KHM7</accession>
<keyword evidence="5 6" id="KW-0472">Membrane</keyword>
<comment type="caution">
    <text evidence="7">The sequence shown here is derived from an EMBL/GenBank/DDBJ whole genome shotgun (WGS) entry which is preliminary data.</text>
</comment>
<evidence type="ECO:0000256" key="3">
    <source>
        <dbReference type="ARBA" id="ARBA00022692"/>
    </source>
</evidence>
<reference evidence="7" key="2">
    <citation type="submission" date="2021-10" db="EMBL/GenBank/DDBJ databases">
        <title>Phylogenomics reveals ancestral predisposition of the termite-cultivated fungus Termitomyces towards a domesticated lifestyle.</title>
        <authorList>
            <person name="Auxier B."/>
            <person name="Grum-Grzhimaylo A."/>
            <person name="Cardenas M.E."/>
            <person name="Lodge J.D."/>
            <person name="Laessoe T."/>
            <person name="Pedersen O."/>
            <person name="Smith M.E."/>
            <person name="Kuyper T.W."/>
            <person name="Franco-Molano E.A."/>
            <person name="Baroni T.J."/>
            <person name="Aanen D.K."/>
        </authorList>
    </citation>
    <scope>NUCLEOTIDE SEQUENCE</scope>
    <source>
        <strain evidence="7">AP01</strain>
        <tissue evidence="7">Mycelium</tissue>
    </source>
</reference>
<dbReference type="GO" id="GO:0008506">
    <property type="term" value="F:sucrose:proton symporter activity"/>
    <property type="evidence" value="ECO:0007669"/>
    <property type="project" value="TreeGrafter"/>
</dbReference>
<gene>
    <name evidence="7" type="ORF">DXG03_000294</name>
</gene>
<feature type="transmembrane region" description="Helical" evidence="6">
    <location>
        <begin position="96"/>
        <end position="118"/>
    </location>
</feature>
<organism evidence="7 8">
    <name type="scientific">Asterophora parasitica</name>
    <dbReference type="NCBI Taxonomy" id="117018"/>
    <lineage>
        <taxon>Eukaryota</taxon>
        <taxon>Fungi</taxon>
        <taxon>Dikarya</taxon>
        <taxon>Basidiomycota</taxon>
        <taxon>Agaricomycotina</taxon>
        <taxon>Agaricomycetes</taxon>
        <taxon>Agaricomycetidae</taxon>
        <taxon>Agaricales</taxon>
        <taxon>Tricholomatineae</taxon>
        <taxon>Lyophyllaceae</taxon>
        <taxon>Asterophora</taxon>
    </lineage>
</organism>
<keyword evidence="2" id="KW-0813">Transport</keyword>
<sequence>MGQVMAYEYQKEPDPEFATRTGEFAMLLYSIVGVITGTILPHLASRDRRLLAFNEDIDEDAELARLRHTVREWRADAARQGKPLRLPIMPFLLRNIWTGALLLFSLLTFSTLFISTVVQGMLSLTLRLQATIFISLVGVCWAVAMWVPFAIIMEVLKDGSSPNSTALAARRPSHTRVLSTPPAIRRPQIDERQPLLRRRSFEAYASNPDEIPIAPMAGGTVLGIHNLAIVMPQFVVALVTSAIFRVVDGTTNPDEPTDGHTYLGKTGVGWVLRFGGLMTLFGALIVRRVSPTPTEKAMRRRLGEMQLLREETNP</sequence>
<proteinExistence type="predicted"/>
<keyword evidence="3 6" id="KW-0812">Transmembrane</keyword>
<evidence type="ECO:0000256" key="5">
    <source>
        <dbReference type="ARBA" id="ARBA00023136"/>
    </source>
</evidence>
<evidence type="ECO:0000256" key="2">
    <source>
        <dbReference type="ARBA" id="ARBA00022448"/>
    </source>
</evidence>
<feature type="transmembrane region" description="Helical" evidence="6">
    <location>
        <begin position="130"/>
        <end position="152"/>
    </location>
</feature>
<keyword evidence="8" id="KW-1185">Reference proteome</keyword>
<dbReference type="PANTHER" id="PTHR19432">
    <property type="entry name" value="SUGAR TRANSPORTER"/>
    <property type="match status" value="1"/>
</dbReference>